<evidence type="ECO:0000256" key="5">
    <source>
        <dbReference type="ARBA" id="ARBA00022519"/>
    </source>
</evidence>
<dbReference type="RefSeq" id="WP_143879975.1">
    <property type="nucleotide sequence ID" value="NZ_BAABLZ010000001.1"/>
</dbReference>
<comment type="subcellular location">
    <subcellularLocation>
        <location evidence="1">Cell inner membrane</location>
        <topology evidence="1">Single-pass membrane protein</topology>
    </subcellularLocation>
</comment>
<evidence type="ECO:0000256" key="2">
    <source>
        <dbReference type="ARBA" id="ARBA00008358"/>
    </source>
</evidence>
<keyword evidence="8" id="KW-0472">Membrane</keyword>
<evidence type="ECO:0000256" key="3">
    <source>
        <dbReference type="ARBA" id="ARBA00022475"/>
    </source>
</evidence>
<dbReference type="PANTHER" id="PTHR38779">
    <property type="entry name" value="TYPE II SECRETION SYSTEM PROTEIN I-RELATED"/>
    <property type="match status" value="1"/>
</dbReference>
<dbReference type="GO" id="GO:0015627">
    <property type="term" value="C:type II protein secretion system complex"/>
    <property type="evidence" value="ECO:0007669"/>
    <property type="project" value="InterPro"/>
</dbReference>
<keyword evidence="3" id="KW-1003">Cell membrane</keyword>
<keyword evidence="4" id="KW-0488">Methylation</keyword>
<dbReference type="NCBIfam" id="TIGR02532">
    <property type="entry name" value="IV_pilin_GFxxxE"/>
    <property type="match status" value="1"/>
</dbReference>
<evidence type="ECO:0000256" key="4">
    <source>
        <dbReference type="ARBA" id="ARBA00022481"/>
    </source>
</evidence>
<dbReference type="OrthoDB" id="7864109at2"/>
<dbReference type="EMBL" id="CP041742">
    <property type="protein sequence ID" value="QDQ74466.1"/>
    <property type="molecule type" value="Genomic_DNA"/>
</dbReference>
<dbReference type="InterPro" id="IPR010052">
    <property type="entry name" value="T2SS_protein-GspI"/>
</dbReference>
<organism evidence="9 10">
    <name type="scientific">Pseudoluteimonas lycopersici</name>
    <dbReference type="NCBI Taxonomy" id="1324796"/>
    <lineage>
        <taxon>Bacteria</taxon>
        <taxon>Pseudomonadati</taxon>
        <taxon>Pseudomonadota</taxon>
        <taxon>Gammaproteobacteria</taxon>
        <taxon>Lysobacterales</taxon>
        <taxon>Lysobacteraceae</taxon>
        <taxon>Pseudoluteimonas</taxon>
    </lineage>
</organism>
<proteinExistence type="inferred from homology"/>
<dbReference type="PROSITE" id="PS00409">
    <property type="entry name" value="PROKAR_NTER_METHYL"/>
    <property type="match status" value="1"/>
</dbReference>
<dbReference type="NCBIfam" id="NF047828">
    <property type="entry name" value="T3SSXpsI"/>
    <property type="match status" value="1"/>
</dbReference>
<protein>
    <submittedName>
        <fullName evidence="9">Prepilin-type N-terminal cleavage/methylation domain-containing protein</fullName>
    </submittedName>
</protein>
<dbReference type="InterPro" id="IPR012902">
    <property type="entry name" value="N_methyl_site"/>
</dbReference>
<name>A0A516V7E7_9GAMM</name>
<dbReference type="GO" id="GO:0005886">
    <property type="term" value="C:plasma membrane"/>
    <property type="evidence" value="ECO:0007669"/>
    <property type="project" value="UniProtKB-SubCell"/>
</dbReference>
<dbReference type="PANTHER" id="PTHR38779:SF2">
    <property type="entry name" value="TYPE II SECRETION SYSTEM PROTEIN I-RELATED"/>
    <property type="match status" value="1"/>
</dbReference>
<gene>
    <name evidence="9" type="ORF">FNZ56_11525</name>
</gene>
<dbReference type="GO" id="GO:0015628">
    <property type="term" value="P:protein secretion by the type II secretion system"/>
    <property type="evidence" value="ECO:0007669"/>
    <property type="project" value="InterPro"/>
</dbReference>
<evidence type="ECO:0000256" key="1">
    <source>
        <dbReference type="ARBA" id="ARBA00004377"/>
    </source>
</evidence>
<accession>A0A516V7E7</accession>
<keyword evidence="6" id="KW-0812">Transmembrane</keyword>
<dbReference type="Proteomes" id="UP000315891">
    <property type="component" value="Chromosome"/>
</dbReference>
<dbReference type="Pfam" id="PF07963">
    <property type="entry name" value="N_methyl"/>
    <property type="match status" value="1"/>
</dbReference>
<sequence>MSRRPPPTVRRFQSGYTLIEVIVAFAVLALALALLLGTLSGASKQVRWADDAGRASLHAQSLIDQLGVGEALAPGQRQGDFENGRYHWQLDVSPWRDPAQPPANDQPQDLSAPSLLAVSLRVAWGNDANQQLQVSTLRLVQPEPAGMEP</sequence>
<comment type="similarity">
    <text evidence="2">Belongs to the GSP I family.</text>
</comment>
<evidence type="ECO:0000313" key="9">
    <source>
        <dbReference type="EMBL" id="QDQ74466.1"/>
    </source>
</evidence>
<evidence type="ECO:0000256" key="6">
    <source>
        <dbReference type="ARBA" id="ARBA00022692"/>
    </source>
</evidence>
<keyword evidence="10" id="KW-1185">Reference proteome</keyword>
<evidence type="ECO:0000313" key="10">
    <source>
        <dbReference type="Proteomes" id="UP000315891"/>
    </source>
</evidence>
<evidence type="ECO:0000256" key="7">
    <source>
        <dbReference type="ARBA" id="ARBA00022989"/>
    </source>
</evidence>
<evidence type="ECO:0000256" key="8">
    <source>
        <dbReference type="ARBA" id="ARBA00023136"/>
    </source>
</evidence>
<dbReference type="AlphaFoldDB" id="A0A516V7E7"/>
<keyword evidence="7" id="KW-1133">Transmembrane helix</keyword>
<keyword evidence="5" id="KW-0997">Cell inner membrane</keyword>
<reference evidence="9 10" key="1">
    <citation type="submission" date="2019-07" db="EMBL/GenBank/DDBJ databases">
        <title>Lysobacter weifangensis sp. nov., isolated from bensulfuron-methyl contaminated farmland soil.</title>
        <authorList>
            <person name="Zhao H."/>
        </authorList>
    </citation>
    <scope>NUCLEOTIDE SEQUENCE [LARGE SCALE GENOMIC DNA]</scope>
    <source>
        <strain evidence="9 10">CC-Bw-6</strain>
    </source>
</reference>